<dbReference type="AlphaFoldDB" id="A0A7W9DBM1"/>
<dbReference type="GO" id="GO:0008444">
    <property type="term" value="F:CDP-diacylglycerol-glycerol-3-phosphate 3-phosphatidyltransferase activity"/>
    <property type="evidence" value="ECO:0007669"/>
    <property type="project" value="UniProtKB-UniRule"/>
</dbReference>
<keyword evidence="6 13" id="KW-1133">Transmembrane helix</keyword>
<dbReference type="RefSeq" id="WP_183641343.1">
    <property type="nucleotide sequence ID" value="NZ_JACHBL010000001.1"/>
</dbReference>
<organism evidence="14 15">
    <name type="scientific">Neomicrococcus lactis</name>
    <dbReference type="NCBI Taxonomy" id="732241"/>
    <lineage>
        <taxon>Bacteria</taxon>
        <taxon>Bacillati</taxon>
        <taxon>Actinomycetota</taxon>
        <taxon>Actinomycetes</taxon>
        <taxon>Micrococcales</taxon>
        <taxon>Micrococcaceae</taxon>
        <taxon>Neomicrococcus</taxon>
    </lineage>
</organism>
<evidence type="ECO:0000256" key="9">
    <source>
        <dbReference type="ARBA" id="ARBA00023209"/>
    </source>
</evidence>
<keyword evidence="3" id="KW-0444">Lipid biosynthesis</keyword>
<feature type="transmembrane region" description="Helical" evidence="13">
    <location>
        <begin position="141"/>
        <end position="159"/>
    </location>
</feature>
<dbReference type="PIRSF" id="PIRSF000847">
    <property type="entry name" value="Phos_ph_gly_syn"/>
    <property type="match status" value="1"/>
</dbReference>
<evidence type="ECO:0000256" key="4">
    <source>
        <dbReference type="ARBA" id="ARBA00022679"/>
    </source>
</evidence>
<evidence type="ECO:0000256" key="12">
    <source>
        <dbReference type="RuleBase" id="RU003750"/>
    </source>
</evidence>
<evidence type="ECO:0000256" key="11">
    <source>
        <dbReference type="NCBIfam" id="TIGR00560"/>
    </source>
</evidence>
<keyword evidence="4 12" id="KW-0808">Transferase</keyword>
<comment type="subcellular location">
    <subcellularLocation>
        <location evidence="1">Membrane</location>
        <topology evidence="1">Multi-pass membrane protein</topology>
    </subcellularLocation>
</comment>
<comment type="caution">
    <text evidence="14">The sequence shown here is derived from an EMBL/GenBank/DDBJ whole genome shotgun (WGS) entry which is preliminary data.</text>
</comment>
<feature type="transmembrane region" description="Helical" evidence="13">
    <location>
        <begin position="20"/>
        <end position="41"/>
    </location>
</feature>
<evidence type="ECO:0000313" key="15">
    <source>
        <dbReference type="Proteomes" id="UP000523863"/>
    </source>
</evidence>
<dbReference type="Pfam" id="PF01066">
    <property type="entry name" value="CDP-OH_P_transf"/>
    <property type="match status" value="1"/>
</dbReference>
<dbReference type="PANTHER" id="PTHR14269">
    <property type="entry name" value="CDP-DIACYLGLYCEROL--GLYCEROL-3-PHOSPHATE 3-PHOSPHATIDYLTRANSFERASE-RELATED"/>
    <property type="match status" value="1"/>
</dbReference>
<dbReference type="GO" id="GO:0046474">
    <property type="term" value="P:glycerophospholipid biosynthetic process"/>
    <property type="evidence" value="ECO:0007669"/>
    <property type="project" value="TreeGrafter"/>
</dbReference>
<keyword evidence="10" id="KW-1208">Phospholipid metabolism</keyword>
<evidence type="ECO:0000256" key="5">
    <source>
        <dbReference type="ARBA" id="ARBA00022692"/>
    </source>
</evidence>
<keyword evidence="5 13" id="KW-0812">Transmembrane</keyword>
<evidence type="ECO:0000313" key="14">
    <source>
        <dbReference type="EMBL" id="MBB5598027.1"/>
    </source>
</evidence>
<dbReference type="InterPro" id="IPR048254">
    <property type="entry name" value="CDP_ALCOHOL_P_TRANSF_CS"/>
</dbReference>
<dbReference type="EMBL" id="JACHBL010000001">
    <property type="protein sequence ID" value="MBB5598027.1"/>
    <property type="molecule type" value="Genomic_DNA"/>
</dbReference>
<dbReference type="InterPro" id="IPR000462">
    <property type="entry name" value="CDP-OH_P_trans"/>
</dbReference>
<keyword evidence="7" id="KW-0443">Lipid metabolism</keyword>
<dbReference type="GO" id="GO:0016020">
    <property type="term" value="C:membrane"/>
    <property type="evidence" value="ECO:0007669"/>
    <property type="project" value="UniProtKB-SubCell"/>
</dbReference>
<evidence type="ECO:0000256" key="13">
    <source>
        <dbReference type="SAM" id="Phobius"/>
    </source>
</evidence>
<evidence type="ECO:0000256" key="6">
    <source>
        <dbReference type="ARBA" id="ARBA00022989"/>
    </source>
</evidence>
<keyword evidence="9" id="KW-0594">Phospholipid biosynthesis</keyword>
<name>A0A7W9DBM1_9MICC</name>
<protein>
    <recommendedName>
        <fullName evidence="11">CDP-diacylglycerol--glycerol-3-phosphate 3-phosphatidyltransferase</fullName>
        <ecNumber evidence="11">2.7.8.5</ecNumber>
    </recommendedName>
</protein>
<feature type="transmembrane region" description="Helical" evidence="13">
    <location>
        <begin position="107"/>
        <end position="129"/>
    </location>
</feature>
<sequence length="207" mass="23305">MTNQNVPAGEQQNTEPSALNLPNILTTLRIVLVPFFVWFLILDAEQRGPWRWWALAVFAVAMYTDKLDGDIARARGLITNFGKVADPIADKLLTGAALIMLSITNDLWWWVTIVILVREWGITLMRFMMLNRAVMPANKGGKLKTVLQTVGIAILLLPISHDLSWLWWIGTIIMLIAMAITVVTGIDYVRQAIKISKDQTDDHRPAN</sequence>
<dbReference type="InterPro" id="IPR004570">
    <property type="entry name" value="Phosphatidylglycerol_P_synth"/>
</dbReference>
<dbReference type="PROSITE" id="PS00379">
    <property type="entry name" value="CDP_ALCOHOL_P_TRANSF"/>
    <property type="match status" value="1"/>
</dbReference>
<gene>
    <name evidence="14" type="ORF">BKA12_001107</name>
</gene>
<keyword evidence="8 13" id="KW-0472">Membrane</keyword>
<evidence type="ECO:0000256" key="10">
    <source>
        <dbReference type="ARBA" id="ARBA00023264"/>
    </source>
</evidence>
<proteinExistence type="inferred from homology"/>
<dbReference type="UniPathway" id="UPA00085"/>
<dbReference type="EC" id="2.7.8.5" evidence="11"/>
<reference evidence="14 15" key="1">
    <citation type="submission" date="2020-08" db="EMBL/GenBank/DDBJ databases">
        <title>Sequencing the genomes of 1000 actinobacteria strains.</title>
        <authorList>
            <person name="Klenk H.-P."/>
        </authorList>
    </citation>
    <scope>NUCLEOTIDE SEQUENCE [LARGE SCALE GENOMIC DNA]</scope>
    <source>
        <strain evidence="14 15">DSM 23694</strain>
    </source>
</reference>
<evidence type="ECO:0000256" key="3">
    <source>
        <dbReference type="ARBA" id="ARBA00022516"/>
    </source>
</evidence>
<comment type="similarity">
    <text evidence="2 12">Belongs to the CDP-alcohol phosphatidyltransferase class-I family.</text>
</comment>
<dbReference type="NCBIfam" id="TIGR00560">
    <property type="entry name" value="pgsA"/>
    <property type="match status" value="1"/>
</dbReference>
<dbReference type="Proteomes" id="UP000523863">
    <property type="component" value="Unassembled WGS sequence"/>
</dbReference>
<accession>A0A7W9DBM1</accession>
<evidence type="ECO:0000256" key="1">
    <source>
        <dbReference type="ARBA" id="ARBA00004141"/>
    </source>
</evidence>
<dbReference type="InterPro" id="IPR043130">
    <property type="entry name" value="CDP-OH_PTrfase_TM_dom"/>
</dbReference>
<evidence type="ECO:0000256" key="8">
    <source>
        <dbReference type="ARBA" id="ARBA00023136"/>
    </source>
</evidence>
<evidence type="ECO:0000256" key="2">
    <source>
        <dbReference type="ARBA" id="ARBA00010441"/>
    </source>
</evidence>
<dbReference type="Gene3D" id="1.20.120.1760">
    <property type="match status" value="1"/>
</dbReference>
<evidence type="ECO:0000256" key="7">
    <source>
        <dbReference type="ARBA" id="ARBA00023098"/>
    </source>
</evidence>
<keyword evidence="15" id="KW-1185">Reference proteome</keyword>
<dbReference type="PANTHER" id="PTHR14269:SF52">
    <property type="entry name" value="PHOSPHATIDYLGLYCEROPHOSPHATE SYNTHASE-RELATED"/>
    <property type="match status" value="1"/>
</dbReference>
<dbReference type="InterPro" id="IPR050324">
    <property type="entry name" value="CDP-alcohol_PTase-I"/>
</dbReference>
<feature type="transmembrane region" description="Helical" evidence="13">
    <location>
        <begin position="165"/>
        <end position="189"/>
    </location>
</feature>